<evidence type="ECO:0000313" key="1">
    <source>
        <dbReference type="EMBL" id="OMO60267.1"/>
    </source>
</evidence>
<dbReference type="AlphaFoldDB" id="A0A1R3GQD9"/>
<organism evidence="1 2">
    <name type="scientific">Corchorus capsularis</name>
    <name type="common">Jute</name>
    <dbReference type="NCBI Taxonomy" id="210143"/>
    <lineage>
        <taxon>Eukaryota</taxon>
        <taxon>Viridiplantae</taxon>
        <taxon>Streptophyta</taxon>
        <taxon>Embryophyta</taxon>
        <taxon>Tracheophyta</taxon>
        <taxon>Spermatophyta</taxon>
        <taxon>Magnoliopsida</taxon>
        <taxon>eudicotyledons</taxon>
        <taxon>Gunneridae</taxon>
        <taxon>Pentapetalae</taxon>
        <taxon>rosids</taxon>
        <taxon>malvids</taxon>
        <taxon>Malvales</taxon>
        <taxon>Malvaceae</taxon>
        <taxon>Grewioideae</taxon>
        <taxon>Apeibeae</taxon>
        <taxon>Corchorus</taxon>
    </lineage>
</organism>
<comment type="caution">
    <text evidence="1">The sequence shown here is derived from an EMBL/GenBank/DDBJ whole genome shotgun (WGS) entry which is preliminary data.</text>
</comment>
<proteinExistence type="predicted"/>
<name>A0A1R3GQD9_COCAP</name>
<sequence>MPLEGHTHAAYVFSCRRSEE</sequence>
<dbReference type="Proteomes" id="UP000188268">
    <property type="component" value="Unassembled WGS sequence"/>
</dbReference>
<dbReference type="EMBL" id="AWWV01013728">
    <property type="protein sequence ID" value="OMO60267.1"/>
    <property type="molecule type" value="Genomic_DNA"/>
</dbReference>
<protein>
    <submittedName>
        <fullName evidence="1">Uncharacterized protein</fullName>
    </submittedName>
</protein>
<reference evidence="1 2" key="1">
    <citation type="submission" date="2013-09" db="EMBL/GenBank/DDBJ databases">
        <title>Corchorus capsularis genome sequencing.</title>
        <authorList>
            <person name="Alam M."/>
            <person name="Haque M.S."/>
            <person name="Islam M.S."/>
            <person name="Emdad E.M."/>
            <person name="Islam M.M."/>
            <person name="Ahmed B."/>
            <person name="Halim A."/>
            <person name="Hossen Q.M.M."/>
            <person name="Hossain M.Z."/>
            <person name="Ahmed R."/>
            <person name="Khan M.M."/>
            <person name="Islam R."/>
            <person name="Rashid M.M."/>
            <person name="Khan S.A."/>
            <person name="Rahman M.S."/>
            <person name="Alam M."/>
        </authorList>
    </citation>
    <scope>NUCLEOTIDE SEQUENCE [LARGE SCALE GENOMIC DNA]</scope>
    <source>
        <strain evidence="2">cv. CVL-1</strain>
        <tissue evidence="1">Whole seedling</tissue>
    </source>
</reference>
<accession>A0A1R3GQD9</accession>
<evidence type="ECO:0000313" key="2">
    <source>
        <dbReference type="Proteomes" id="UP000188268"/>
    </source>
</evidence>
<keyword evidence="2" id="KW-1185">Reference proteome</keyword>
<dbReference type="Gramene" id="OMO60267">
    <property type="protein sequence ID" value="OMO60267"/>
    <property type="gene ID" value="CCACVL1_24284"/>
</dbReference>
<gene>
    <name evidence="1" type="ORF">CCACVL1_24284</name>
</gene>